<protein>
    <recommendedName>
        <fullName evidence="3">Helitron helicase-like domain-containing protein</fullName>
    </recommendedName>
</protein>
<keyword evidence="2" id="KW-1185">Reference proteome</keyword>
<evidence type="ECO:0000313" key="2">
    <source>
        <dbReference type="Proteomes" id="UP000521943"/>
    </source>
</evidence>
<dbReference type="Proteomes" id="UP000521943">
    <property type="component" value="Unassembled WGS sequence"/>
</dbReference>
<proteinExistence type="predicted"/>
<evidence type="ECO:0008006" key="3">
    <source>
        <dbReference type="Google" id="ProtNLM"/>
    </source>
</evidence>
<organism evidence="1 2">
    <name type="scientific">Ephemerocybe angulata</name>
    <dbReference type="NCBI Taxonomy" id="980116"/>
    <lineage>
        <taxon>Eukaryota</taxon>
        <taxon>Fungi</taxon>
        <taxon>Dikarya</taxon>
        <taxon>Basidiomycota</taxon>
        <taxon>Agaricomycotina</taxon>
        <taxon>Agaricomycetes</taxon>
        <taxon>Agaricomycetidae</taxon>
        <taxon>Agaricales</taxon>
        <taxon>Agaricineae</taxon>
        <taxon>Psathyrellaceae</taxon>
        <taxon>Ephemerocybe</taxon>
    </lineage>
</organism>
<dbReference type="OrthoDB" id="3229882at2759"/>
<gene>
    <name evidence="1" type="ORF">DFP72DRAFT_816061</name>
</gene>
<evidence type="ECO:0000313" key="1">
    <source>
        <dbReference type="EMBL" id="KAF6751745.1"/>
    </source>
</evidence>
<reference evidence="1 2" key="1">
    <citation type="submission" date="2020-07" db="EMBL/GenBank/DDBJ databases">
        <title>Comparative genomics of pyrophilous fungi reveals a link between fire events and developmental genes.</title>
        <authorList>
            <consortium name="DOE Joint Genome Institute"/>
            <person name="Steindorff A.S."/>
            <person name="Carver A."/>
            <person name="Calhoun S."/>
            <person name="Stillman K."/>
            <person name="Liu H."/>
            <person name="Lipzen A."/>
            <person name="Pangilinan J."/>
            <person name="Labutti K."/>
            <person name="Bruns T.D."/>
            <person name="Grigoriev I.V."/>
        </authorList>
    </citation>
    <scope>NUCLEOTIDE SEQUENCE [LARGE SCALE GENOMIC DNA]</scope>
    <source>
        <strain evidence="1 2">CBS 144469</strain>
    </source>
</reference>
<feature type="non-terminal residue" evidence="1">
    <location>
        <position position="1"/>
    </location>
</feature>
<name>A0A8H6M281_9AGAR</name>
<comment type="caution">
    <text evidence="1">The sequence shown here is derived from an EMBL/GenBank/DDBJ whole genome shotgun (WGS) entry which is preliminary data.</text>
</comment>
<dbReference type="AlphaFoldDB" id="A0A8H6M281"/>
<sequence length="237" mass="26376">MYGTPKAFYGTVEQQGRLTLHLHIMLWIAGGLSPQDVRDRLLNKDGVFQKSLFAYMESAHQGEFSTGTLEEPVDSSAKQVPHTSNAHYVDPTMTLPAPPPAPLCDNPSSCEETCPNCLSHLSWWETTKKVIDDIVLRSNVHTCSTHENPKAGKGCLDKDGICKARFPRELVPKTTFDEADGRIKLKKLEAVINSYTPLLTYLLRCNSDVTCMMSGTTMKAVILYVTDYITKVNLKSH</sequence>
<dbReference type="EMBL" id="JACGCI010000048">
    <property type="protein sequence ID" value="KAF6751745.1"/>
    <property type="molecule type" value="Genomic_DNA"/>
</dbReference>
<accession>A0A8H6M281</accession>